<dbReference type="Gene3D" id="1.25.40.10">
    <property type="entry name" value="Tetratricopeptide repeat domain"/>
    <property type="match status" value="2"/>
</dbReference>
<dbReference type="InterPro" id="IPR032867">
    <property type="entry name" value="DYW_dom"/>
</dbReference>
<dbReference type="InterPro" id="IPR046848">
    <property type="entry name" value="E_motif"/>
</dbReference>
<dbReference type="FunFam" id="1.25.40.10:FF:000090">
    <property type="entry name" value="Pentatricopeptide repeat-containing protein, chloroplastic"/>
    <property type="match status" value="1"/>
</dbReference>
<gene>
    <name evidence="4" type="ORF">SELMODRAFT_104851</name>
</gene>
<feature type="repeat" description="PPR" evidence="2">
    <location>
        <begin position="78"/>
        <end position="112"/>
    </location>
</feature>
<dbReference type="PROSITE" id="PS51375">
    <property type="entry name" value="PPR"/>
    <property type="match status" value="1"/>
</dbReference>
<sequence>MQLYGVNPDGATMVCLLQACSHRLDVQTGREVFRRSSDCAIPAEILLHVSWTKFMDVCARCGDMEKANEVFRLMPATDIVAWTVMLGANARDGQLQHVAKVFESMQLQGASADSISFVCILQACSHNAKVQLGRDFFRSMGLDYSIGAERKHYCCMVDLLARSGHLDDAEELISSMPFHPSAAEWNALLGACRNQKKEGSGRAERAAKHLMELRNEASYVLLGNVYANRHVDLDDCNSHPVDVDMALESLRESMRQRGFRRKPGISTVNFGKGTYTFVVGDNHPEINAELERLTGLLRAAGYKLKTEVSFYGGDQKEKEELLCRHSEKLALAFGLLSTQEGGDEIIRITKNLRMCYDCHDATRVISGLVKRKIVVKDANRLHRFENGMCSCGDFW</sequence>
<reference evidence="4 5" key="1">
    <citation type="journal article" date="2011" name="Science">
        <title>The Selaginella genome identifies genetic changes associated with the evolution of vascular plants.</title>
        <authorList>
            <person name="Banks J.A."/>
            <person name="Nishiyama T."/>
            <person name="Hasebe M."/>
            <person name="Bowman J.L."/>
            <person name="Gribskov M."/>
            <person name="dePamphilis C."/>
            <person name="Albert V.A."/>
            <person name="Aono N."/>
            <person name="Aoyama T."/>
            <person name="Ambrose B.A."/>
            <person name="Ashton N.W."/>
            <person name="Axtell M.J."/>
            <person name="Barker E."/>
            <person name="Barker M.S."/>
            <person name="Bennetzen J.L."/>
            <person name="Bonawitz N.D."/>
            <person name="Chapple C."/>
            <person name="Cheng C."/>
            <person name="Correa L.G."/>
            <person name="Dacre M."/>
            <person name="DeBarry J."/>
            <person name="Dreyer I."/>
            <person name="Elias M."/>
            <person name="Engstrom E.M."/>
            <person name="Estelle M."/>
            <person name="Feng L."/>
            <person name="Finet C."/>
            <person name="Floyd S.K."/>
            <person name="Frommer W.B."/>
            <person name="Fujita T."/>
            <person name="Gramzow L."/>
            <person name="Gutensohn M."/>
            <person name="Harholt J."/>
            <person name="Hattori M."/>
            <person name="Heyl A."/>
            <person name="Hirai T."/>
            <person name="Hiwatashi Y."/>
            <person name="Ishikawa M."/>
            <person name="Iwata M."/>
            <person name="Karol K.G."/>
            <person name="Koehler B."/>
            <person name="Kolukisaoglu U."/>
            <person name="Kubo M."/>
            <person name="Kurata T."/>
            <person name="Lalonde S."/>
            <person name="Li K."/>
            <person name="Li Y."/>
            <person name="Litt A."/>
            <person name="Lyons E."/>
            <person name="Manning G."/>
            <person name="Maruyama T."/>
            <person name="Michael T.P."/>
            <person name="Mikami K."/>
            <person name="Miyazaki S."/>
            <person name="Morinaga S."/>
            <person name="Murata T."/>
            <person name="Mueller-Roeber B."/>
            <person name="Nelson D.R."/>
            <person name="Obara M."/>
            <person name="Oguri Y."/>
            <person name="Olmstead R.G."/>
            <person name="Onodera N."/>
            <person name="Petersen B.L."/>
            <person name="Pils B."/>
            <person name="Prigge M."/>
            <person name="Rensing S.A."/>
            <person name="Riano-Pachon D.M."/>
            <person name="Roberts A.W."/>
            <person name="Sato Y."/>
            <person name="Scheller H.V."/>
            <person name="Schulz B."/>
            <person name="Schulz C."/>
            <person name="Shakirov E.V."/>
            <person name="Shibagaki N."/>
            <person name="Shinohara N."/>
            <person name="Shippen D.E."/>
            <person name="Soerensen I."/>
            <person name="Sotooka R."/>
            <person name="Sugimoto N."/>
            <person name="Sugita M."/>
            <person name="Sumikawa N."/>
            <person name="Tanurdzic M."/>
            <person name="Theissen G."/>
            <person name="Ulvskov P."/>
            <person name="Wakazuki S."/>
            <person name="Weng J.K."/>
            <person name="Willats W.W."/>
            <person name="Wipf D."/>
            <person name="Wolf P.G."/>
            <person name="Yang L."/>
            <person name="Zimmer A.D."/>
            <person name="Zhu Q."/>
            <person name="Mitros T."/>
            <person name="Hellsten U."/>
            <person name="Loque D."/>
            <person name="Otillar R."/>
            <person name="Salamov A."/>
            <person name="Schmutz J."/>
            <person name="Shapiro H."/>
            <person name="Lindquist E."/>
            <person name="Lucas S."/>
            <person name="Rokhsar D."/>
            <person name="Grigoriev I.V."/>
        </authorList>
    </citation>
    <scope>NUCLEOTIDE SEQUENCE [LARGE SCALE GENOMIC DNA]</scope>
</reference>
<keyword evidence="5" id="KW-1185">Reference proteome</keyword>
<dbReference type="EMBL" id="GL377595">
    <property type="protein sequence ID" value="EFJ22471.1"/>
    <property type="molecule type" value="Genomic_DNA"/>
</dbReference>
<dbReference type="Pfam" id="PF20431">
    <property type="entry name" value="E_motif"/>
    <property type="match status" value="1"/>
</dbReference>
<dbReference type="GO" id="GO:0008270">
    <property type="term" value="F:zinc ion binding"/>
    <property type="evidence" value="ECO:0007669"/>
    <property type="project" value="InterPro"/>
</dbReference>
<name>D8RYP9_SELML</name>
<dbReference type="NCBIfam" id="TIGR00756">
    <property type="entry name" value="PPR"/>
    <property type="match status" value="1"/>
</dbReference>
<evidence type="ECO:0000259" key="3">
    <source>
        <dbReference type="Pfam" id="PF14432"/>
    </source>
</evidence>
<evidence type="ECO:0000313" key="4">
    <source>
        <dbReference type="EMBL" id="EFJ22471.1"/>
    </source>
</evidence>
<dbReference type="GO" id="GO:0009451">
    <property type="term" value="P:RNA modification"/>
    <property type="evidence" value="ECO:0007669"/>
    <property type="project" value="InterPro"/>
</dbReference>
<keyword evidence="1" id="KW-0677">Repeat</keyword>
<dbReference type="Gramene" id="EFJ22471">
    <property type="protein sequence ID" value="EFJ22471"/>
    <property type="gene ID" value="SELMODRAFT_104851"/>
</dbReference>
<dbReference type="InterPro" id="IPR002885">
    <property type="entry name" value="PPR_rpt"/>
</dbReference>
<accession>D8RYP9</accession>
<dbReference type="GO" id="GO:0003723">
    <property type="term" value="F:RNA binding"/>
    <property type="evidence" value="ECO:0007669"/>
    <property type="project" value="InterPro"/>
</dbReference>
<organism evidence="5">
    <name type="scientific">Selaginella moellendorffii</name>
    <name type="common">Spikemoss</name>
    <dbReference type="NCBI Taxonomy" id="88036"/>
    <lineage>
        <taxon>Eukaryota</taxon>
        <taxon>Viridiplantae</taxon>
        <taxon>Streptophyta</taxon>
        <taxon>Embryophyta</taxon>
        <taxon>Tracheophyta</taxon>
        <taxon>Lycopodiopsida</taxon>
        <taxon>Selaginellales</taxon>
        <taxon>Selaginellaceae</taxon>
        <taxon>Selaginella</taxon>
    </lineage>
</organism>
<evidence type="ECO:0000256" key="1">
    <source>
        <dbReference type="ARBA" id="ARBA00022737"/>
    </source>
</evidence>
<dbReference type="AlphaFoldDB" id="D8RYP9"/>
<dbReference type="HOGENOM" id="CLU_002706_37_1_1"/>
<dbReference type="STRING" id="88036.D8RYP9"/>
<dbReference type="Proteomes" id="UP000001514">
    <property type="component" value="Unassembled WGS sequence"/>
</dbReference>
<dbReference type="KEGG" id="smo:SELMODRAFT_104851"/>
<dbReference type="PANTHER" id="PTHR47926:SF533">
    <property type="entry name" value="DYW DOMAIN-CONTAINING PROTEIN"/>
    <property type="match status" value="1"/>
</dbReference>
<evidence type="ECO:0000313" key="5">
    <source>
        <dbReference type="Proteomes" id="UP000001514"/>
    </source>
</evidence>
<dbReference type="Pfam" id="PF01535">
    <property type="entry name" value="PPR"/>
    <property type="match status" value="3"/>
</dbReference>
<dbReference type="InParanoid" id="D8RYP9"/>
<evidence type="ECO:0000256" key="2">
    <source>
        <dbReference type="PROSITE-ProRule" id="PRU00708"/>
    </source>
</evidence>
<proteinExistence type="predicted"/>
<dbReference type="InterPro" id="IPR011990">
    <property type="entry name" value="TPR-like_helical_dom_sf"/>
</dbReference>
<dbReference type="InterPro" id="IPR046960">
    <property type="entry name" value="PPR_At4g14850-like_plant"/>
</dbReference>
<dbReference type="PANTHER" id="PTHR47926">
    <property type="entry name" value="PENTATRICOPEPTIDE REPEAT-CONTAINING PROTEIN"/>
    <property type="match status" value="1"/>
</dbReference>
<dbReference type="Pfam" id="PF14432">
    <property type="entry name" value="DYW_deaminase"/>
    <property type="match status" value="1"/>
</dbReference>
<feature type="domain" description="DYW" evidence="3">
    <location>
        <begin position="301"/>
        <end position="395"/>
    </location>
</feature>
<dbReference type="eggNOG" id="KOG4197">
    <property type="taxonomic scope" value="Eukaryota"/>
</dbReference>
<protein>
    <recommendedName>
        <fullName evidence="3">DYW domain-containing protein</fullName>
    </recommendedName>
</protein>